<dbReference type="InterPro" id="IPR006645">
    <property type="entry name" value="NGN-like_dom"/>
</dbReference>
<organism evidence="5 10">
    <name type="scientific">Bacteroides fragilis</name>
    <dbReference type="NCBI Taxonomy" id="817"/>
    <lineage>
        <taxon>Bacteria</taxon>
        <taxon>Pseudomonadati</taxon>
        <taxon>Bacteroidota</taxon>
        <taxon>Bacteroidia</taxon>
        <taxon>Bacteroidales</taxon>
        <taxon>Bacteroidaceae</taxon>
        <taxon>Bacteroides</taxon>
    </lineage>
</organism>
<dbReference type="GO" id="GO:0006354">
    <property type="term" value="P:DNA-templated transcription elongation"/>
    <property type="evidence" value="ECO:0007669"/>
    <property type="project" value="InterPro"/>
</dbReference>
<reference evidence="5" key="3">
    <citation type="submission" date="2022-12" db="EMBL/GenBank/DDBJ databases">
        <title>Development of a Multilocus Sequence Typing Scheme for Bacteroides fragilis Based on Whole Genome Sequencing Data and Clinical Application.</title>
        <authorList>
            <person name="Nielsen F.D."/>
            <person name="Justesen U.S."/>
        </authorList>
    </citation>
    <scope>NUCLEOTIDE SEQUENCE</scope>
    <source>
        <strain evidence="5">BF_AM_ODE_DK_2015_4</strain>
    </source>
</reference>
<proteinExistence type="predicted"/>
<dbReference type="InterPro" id="IPR043425">
    <property type="entry name" value="NusG-like"/>
</dbReference>
<dbReference type="PANTHER" id="PTHR30265">
    <property type="entry name" value="RHO-INTERACTING TRANSCRIPTION TERMINATION FACTOR NUSG"/>
    <property type="match status" value="1"/>
</dbReference>
<dbReference type="EMBL" id="CP036553">
    <property type="protein sequence ID" value="QCQ36695.1"/>
    <property type="molecule type" value="Genomic_DNA"/>
</dbReference>
<dbReference type="CDD" id="cd09895">
    <property type="entry name" value="NGN_SP_UpxY"/>
    <property type="match status" value="1"/>
</dbReference>
<sequence>MEETARKIKENASCWYAVYTAPRAEKKVKEQLDKIGIDNYLPLQPVIRMWNNRKKKIFIPVVPGCLFVYISSEEIAQITSIHGVAFLLKEKGQYVSIPEVQMETFRTMIERSHELVEFAPTDFVPGATVQVIRGQLQGLVAELVECQGNNKLLLRIEGLGCALATVSADCVVSKEKQ</sequence>
<dbReference type="AlphaFoldDB" id="A0A081UCE0"/>
<evidence type="ECO:0000259" key="4">
    <source>
        <dbReference type="Pfam" id="PF02357"/>
    </source>
</evidence>
<evidence type="ECO:0000313" key="8">
    <source>
        <dbReference type="Proteomes" id="UP000028294"/>
    </source>
</evidence>
<dbReference type="Proteomes" id="UP000036847">
    <property type="component" value="Chromosome"/>
</dbReference>
<gene>
    <name evidence="7" type="ORF">EC80_012330</name>
    <name evidence="6" type="ORF">IA74_011520</name>
    <name evidence="5" type="ORF">O1433_15300</name>
</gene>
<dbReference type="OrthoDB" id="9796143at2"/>
<evidence type="ECO:0000256" key="1">
    <source>
        <dbReference type="ARBA" id="ARBA00022814"/>
    </source>
</evidence>
<dbReference type="PANTHER" id="PTHR30265:SF4">
    <property type="entry name" value="KOW MOTIF FAMILY PROTEIN, EXPRESSED"/>
    <property type="match status" value="1"/>
</dbReference>
<keyword evidence="1" id="KW-0889">Transcription antitermination</keyword>
<evidence type="ECO:0000256" key="2">
    <source>
        <dbReference type="ARBA" id="ARBA00023015"/>
    </source>
</evidence>
<keyword evidence="3" id="KW-0804">Transcription</keyword>
<feature type="domain" description="NusG-like N-terminal" evidence="4">
    <location>
        <begin position="14"/>
        <end position="106"/>
    </location>
</feature>
<evidence type="ECO:0000313" key="6">
    <source>
        <dbReference type="EMBL" id="QCQ36695.1"/>
    </source>
</evidence>
<protein>
    <submittedName>
        <fullName evidence="5">UpxY family transcription antiterminator</fullName>
    </submittedName>
</protein>
<dbReference type="EMBL" id="CP036546">
    <property type="protein sequence ID" value="QCQ45582.1"/>
    <property type="molecule type" value="Genomic_DNA"/>
</dbReference>
<name>A0A081UCE0_BACFG</name>
<dbReference type="RefSeq" id="WP_032530692.1">
    <property type="nucleotide sequence ID" value="NZ_CAXSXC010000001.1"/>
</dbReference>
<accession>A0A081UCE0</accession>
<dbReference type="Proteomes" id="UP001079672">
    <property type="component" value="Unassembled WGS sequence"/>
</dbReference>
<reference evidence="7" key="1">
    <citation type="book" date="2014" name="THE 24TH EUROPEAN CONGRESS OF CLINICAL MICROBIOLOGY AND INFECTIOUS DISEASES" publisher="ECCMID 2014" city="Barcelona, Spain">
        <title>Identification of resistance genes in three multidrug-resistant Bacteroides fragilis isolates by whole genome sequencing.</title>
        <editorList>
            <person name="Unknown"/>
            <person name="A."/>
        </editorList>
        <authorList>
            <person name="Sydenham T.V."/>
            <person name="Hasman H."/>
            <person name="Wang M."/>
            <person name="Soki J."/>
            <person name="Nagy E."/>
            <person name="Justesen U.S."/>
        </authorList>
    </citation>
    <scope>NUCLEOTIDE SEQUENCE</scope>
    <source>
        <strain evidence="7">DCMSKEJBY0001B</strain>
    </source>
</reference>
<keyword evidence="2" id="KW-0805">Transcription regulation</keyword>
<evidence type="ECO:0000256" key="3">
    <source>
        <dbReference type="ARBA" id="ARBA00023163"/>
    </source>
</evidence>
<evidence type="ECO:0000313" key="10">
    <source>
        <dbReference type="Proteomes" id="UP001079672"/>
    </source>
</evidence>
<dbReference type="Gene3D" id="3.30.70.940">
    <property type="entry name" value="NusG, N-terminal domain"/>
    <property type="match status" value="1"/>
</dbReference>
<dbReference type="EMBL" id="JAPTZU010000010">
    <property type="protein sequence ID" value="MCZ2688866.1"/>
    <property type="molecule type" value="Genomic_DNA"/>
</dbReference>
<dbReference type="NCBIfam" id="NF033644">
    <property type="entry name" value="antiterm_UpxY"/>
    <property type="match status" value="1"/>
</dbReference>
<evidence type="ECO:0000313" key="7">
    <source>
        <dbReference type="EMBL" id="QCQ45582.1"/>
    </source>
</evidence>
<reference evidence="8 9" key="2">
    <citation type="submission" date="2019-03" db="EMBL/GenBank/DDBJ databases">
        <title>Complete genome assembly of MDR B. fragilis.</title>
        <authorList>
            <person name="Sydenham T.V."/>
            <person name="Hasman H."/>
            <person name="Justesen U.S."/>
        </authorList>
    </citation>
    <scope>NUCLEOTIDE SEQUENCE [LARGE SCALE GENOMIC DNA]</scope>
    <source>
        <strain evidence="6 8">DCMOUH0067B</strain>
        <strain evidence="7 9">DCMSKEJBY0001B</strain>
    </source>
</reference>
<dbReference type="Pfam" id="PF02357">
    <property type="entry name" value="NusG"/>
    <property type="match status" value="1"/>
</dbReference>
<dbReference type="GO" id="GO:0031564">
    <property type="term" value="P:transcription antitermination"/>
    <property type="evidence" value="ECO:0007669"/>
    <property type="project" value="UniProtKB-KW"/>
</dbReference>
<dbReference type="Proteomes" id="UP000028294">
    <property type="component" value="Chromosome"/>
</dbReference>
<dbReference type="SUPFAM" id="SSF82679">
    <property type="entry name" value="N-utilization substance G protein NusG, N-terminal domain"/>
    <property type="match status" value="1"/>
</dbReference>
<dbReference type="InterPro" id="IPR036735">
    <property type="entry name" value="NGN_dom_sf"/>
</dbReference>
<evidence type="ECO:0000313" key="5">
    <source>
        <dbReference type="EMBL" id="MCZ2688866.1"/>
    </source>
</evidence>
<evidence type="ECO:0000313" key="9">
    <source>
        <dbReference type="Proteomes" id="UP000036847"/>
    </source>
</evidence>